<gene>
    <name evidence="1" type="ORF">Godav_022158</name>
</gene>
<sequence length="106" mass="12532">MEEQRQRYGPPLYSLTRMVLFIRLFLSLAWQRFEAFKLNRLQISVLEEAVDVYTTELQRFINFISEVFANSPFFISAEDASMLEMRKNDEYKEITVPAGKSYEVCS</sequence>
<accession>A0A7J8THW0</accession>
<protein>
    <submittedName>
        <fullName evidence="1">Uncharacterized protein</fullName>
    </submittedName>
</protein>
<dbReference type="EMBL" id="JABFAC010249126">
    <property type="protein sequence ID" value="MBA0637779.1"/>
    <property type="molecule type" value="Genomic_DNA"/>
</dbReference>
<organism evidence="1 2">
    <name type="scientific">Gossypium davidsonii</name>
    <name type="common">Davidson's cotton</name>
    <name type="synonym">Gossypium klotzschianum subsp. davidsonii</name>
    <dbReference type="NCBI Taxonomy" id="34287"/>
    <lineage>
        <taxon>Eukaryota</taxon>
        <taxon>Viridiplantae</taxon>
        <taxon>Streptophyta</taxon>
        <taxon>Embryophyta</taxon>
        <taxon>Tracheophyta</taxon>
        <taxon>Spermatophyta</taxon>
        <taxon>Magnoliopsida</taxon>
        <taxon>eudicotyledons</taxon>
        <taxon>Gunneridae</taxon>
        <taxon>Pentapetalae</taxon>
        <taxon>rosids</taxon>
        <taxon>malvids</taxon>
        <taxon>Malvales</taxon>
        <taxon>Malvaceae</taxon>
        <taxon>Malvoideae</taxon>
        <taxon>Gossypium</taxon>
    </lineage>
</organism>
<reference evidence="1 2" key="1">
    <citation type="journal article" date="2019" name="Genome Biol. Evol.">
        <title>Insights into the evolution of the New World diploid cottons (Gossypium, subgenus Houzingenia) based on genome sequencing.</title>
        <authorList>
            <person name="Grover C.E."/>
            <person name="Arick M.A. 2nd"/>
            <person name="Thrash A."/>
            <person name="Conover J.L."/>
            <person name="Sanders W.S."/>
            <person name="Peterson D.G."/>
            <person name="Frelichowski J.E."/>
            <person name="Scheffler J.A."/>
            <person name="Scheffler B.E."/>
            <person name="Wendel J.F."/>
        </authorList>
    </citation>
    <scope>NUCLEOTIDE SEQUENCE [LARGE SCALE GENOMIC DNA]</scope>
    <source>
        <strain evidence="1">27</strain>
        <tissue evidence="1">Leaf</tissue>
    </source>
</reference>
<evidence type="ECO:0000313" key="2">
    <source>
        <dbReference type="Proteomes" id="UP000593561"/>
    </source>
</evidence>
<evidence type="ECO:0000313" key="1">
    <source>
        <dbReference type="EMBL" id="MBA0637779.1"/>
    </source>
</evidence>
<name>A0A7J8THW0_GOSDV</name>
<proteinExistence type="predicted"/>
<dbReference type="PANTHER" id="PTHR47532:SF1">
    <property type="entry name" value="RETINAL-BINDING PROTEIN"/>
    <property type="match status" value="1"/>
</dbReference>
<dbReference type="Proteomes" id="UP000593561">
    <property type="component" value="Unassembled WGS sequence"/>
</dbReference>
<dbReference type="PANTHER" id="PTHR47532">
    <property type="entry name" value="RETINAL-BINDING PROTEIN"/>
    <property type="match status" value="1"/>
</dbReference>
<keyword evidence="2" id="KW-1185">Reference proteome</keyword>
<dbReference type="AlphaFoldDB" id="A0A7J8THW0"/>
<comment type="caution">
    <text evidence="1">The sequence shown here is derived from an EMBL/GenBank/DDBJ whole genome shotgun (WGS) entry which is preliminary data.</text>
</comment>